<evidence type="ECO:0000313" key="8">
    <source>
        <dbReference type="EMBL" id="EJK47836.1"/>
    </source>
</evidence>
<keyword evidence="3 6" id="KW-0479">Metal-binding</keyword>
<dbReference type="GO" id="GO:0046872">
    <property type="term" value="F:metal ion binding"/>
    <property type="evidence" value="ECO:0007669"/>
    <property type="project" value="UniProtKB-KW"/>
</dbReference>
<feature type="binding site" evidence="6">
    <location>
        <position position="174"/>
    </location>
    <ligand>
        <name>Zn(2+)</name>
        <dbReference type="ChEBI" id="CHEBI:29105"/>
    </ligand>
</feature>
<feature type="domain" description="Deacetylase sirtuin-type" evidence="7">
    <location>
        <begin position="1"/>
        <end position="270"/>
    </location>
</feature>
<dbReference type="PANTHER" id="PTHR11085:SF6">
    <property type="entry name" value="NAD-DEPENDENT PROTEIN DEACETYLASE SIRTUIN-2"/>
    <property type="match status" value="1"/>
</dbReference>
<keyword evidence="4 6" id="KW-0862">Zinc</keyword>
<comment type="cofactor">
    <cofactor evidence="1">
        <name>Zn(2+)</name>
        <dbReference type="ChEBI" id="CHEBI:29105"/>
    </cofactor>
</comment>
<proteinExistence type="predicted"/>
<evidence type="ECO:0000259" key="7">
    <source>
        <dbReference type="PROSITE" id="PS50305"/>
    </source>
</evidence>
<evidence type="ECO:0000256" key="3">
    <source>
        <dbReference type="ARBA" id="ARBA00022723"/>
    </source>
</evidence>
<feature type="active site" description="Proton acceptor" evidence="6">
    <location>
        <position position="125"/>
    </location>
</feature>
<accession>K0RFV3</accession>
<dbReference type="SUPFAM" id="SSF52467">
    <property type="entry name" value="DHS-like NAD/FAD-binding domain"/>
    <property type="match status" value="1"/>
</dbReference>
<dbReference type="EMBL" id="AGNL01046581">
    <property type="protein sequence ID" value="EJK47836.1"/>
    <property type="molecule type" value="Genomic_DNA"/>
</dbReference>
<dbReference type="InterPro" id="IPR029035">
    <property type="entry name" value="DHS-like_NAD/FAD-binding_dom"/>
</dbReference>
<feature type="binding site" evidence="6">
    <location>
        <position position="136"/>
    </location>
    <ligand>
        <name>Zn(2+)</name>
        <dbReference type="ChEBI" id="CHEBI:29105"/>
    </ligand>
</feature>
<dbReference type="InterPro" id="IPR026590">
    <property type="entry name" value="Ssirtuin_cat_dom"/>
</dbReference>
<gene>
    <name evidence="8" type="ORF">THAOC_33422</name>
</gene>
<dbReference type="GO" id="GO:0070403">
    <property type="term" value="F:NAD+ binding"/>
    <property type="evidence" value="ECO:0007669"/>
    <property type="project" value="InterPro"/>
</dbReference>
<dbReference type="Gene3D" id="3.30.1600.10">
    <property type="entry name" value="SIR2/SIRT2 'Small Domain"/>
    <property type="match status" value="1"/>
</dbReference>
<dbReference type="GO" id="GO:0005634">
    <property type="term" value="C:nucleus"/>
    <property type="evidence" value="ECO:0007669"/>
    <property type="project" value="TreeGrafter"/>
</dbReference>
<comment type="caution">
    <text evidence="8">The sequence shown here is derived from an EMBL/GenBank/DDBJ whole genome shotgun (WGS) entry which is preliminary data.</text>
</comment>
<dbReference type="OrthoDB" id="420264at2759"/>
<name>K0RFV3_THAOC</name>
<evidence type="ECO:0000256" key="2">
    <source>
        <dbReference type="ARBA" id="ARBA00022679"/>
    </source>
</evidence>
<dbReference type="GO" id="GO:0017136">
    <property type="term" value="F:histone deacetylase activity, NAD-dependent"/>
    <property type="evidence" value="ECO:0007669"/>
    <property type="project" value="TreeGrafter"/>
</dbReference>
<protein>
    <recommendedName>
        <fullName evidence="7">Deacetylase sirtuin-type domain-containing protein</fullName>
    </recommendedName>
</protein>
<keyword evidence="2" id="KW-0808">Transferase</keyword>
<dbReference type="Pfam" id="PF02146">
    <property type="entry name" value="SIR2"/>
    <property type="match status" value="1"/>
</dbReference>
<dbReference type="eggNOG" id="KOG2684">
    <property type="taxonomic scope" value="Eukaryota"/>
</dbReference>
<keyword evidence="5" id="KW-0520">NAD</keyword>
<organism evidence="8 9">
    <name type="scientific">Thalassiosira oceanica</name>
    <name type="common">Marine diatom</name>
    <dbReference type="NCBI Taxonomy" id="159749"/>
    <lineage>
        <taxon>Eukaryota</taxon>
        <taxon>Sar</taxon>
        <taxon>Stramenopiles</taxon>
        <taxon>Ochrophyta</taxon>
        <taxon>Bacillariophyta</taxon>
        <taxon>Coscinodiscophyceae</taxon>
        <taxon>Thalassiosirophycidae</taxon>
        <taxon>Thalassiosirales</taxon>
        <taxon>Thalassiosiraceae</taxon>
        <taxon>Thalassiosira</taxon>
    </lineage>
</organism>
<evidence type="ECO:0000256" key="1">
    <source>
        <dbReference type="ARBA" id="ARBA00001947"/>
    </source>
</evidence>
<reference evidence="8 9" key="1">
    <citation type="journal article" date="2012" name="Genome Biol.">
        <title>Genome and low-iron response of an oceanic diatom adapted to chronic iron limitation.</title>
        <authorList>
            <person name="Lommer M."/>
            <person name="Specht M."/>
            <person name="Roy A.S."/>
            <person name="Kraemer L."/>
            <person name="Andreson R."/>
            <person name="Gutowska M.A."/>
            <person name="Wolf J."/>
            <person name="Bergner S.V."/>
            <person name="Schilhabel M.B."/>
            <person name="Klostermeier U.C."/>
            <person name="Beiko R.G."/>
            <person name="Rosenstiel P."/>
            <person name="Hippler M."/>
            <person name="Laroche J."/>
        </authorList>
    </citation>
    <scope>NUCLEOTIDE SEQUENCE [LARGE SCALE GENOMIC DNA]</scope>
    <source>
        <strain evidence="8 9">CCMP1005</strain>
    </source>
</reference>
<evidence type="ECO:0000313" key="9">
    <source>
        <dbReference type="Proteomes" id="UP000266841"/>
    </source>
</evidence>
<sequence>MAEGIATASGIPDFRGPEGLYNTLKTQLAQDPGLLTATPAQIKKIMETPIYVFDCDLYRENPVIYNEVRLALILGTFERKWKPTIAHYFPVLLHMKGKLLQVVSMNIDGLLDRVGLPPDKILDVHGNITRVACESCGAEMDFADFVNEVKEKTRNIYDPADGPDKSTPIKCRRCGNATVKPRTVLFGSNLPKEFDPVTKQVMPKADLLFVAGTSLQVYPANTLPGMTSKNAKRVVVNAVDVGEELGFDYDFLEGKCEEVFLELIIELGWLSDLEEVSRGNLTESSVELIRERKLAEPNA</sequence>
<dbReference type="InterPro" id="IPR026591">
    <property type="entry name" value="Sirtuin_cat_small_dom_sf"/>
</dbReference>
<dbReference type="OMA" id="MATEMHA"/>
<dbReference type="PANTHER" id="PTHR11085">
    <property type="entry name" value="NAD-DEPENDENT PROTEIN DEACYLASE SIRTUIN-5, MITOCHONDRIAL-RELATED"/>
    <property type="match status" value="1"/>
</dbReference>
<dbReference type="AlphaFoldDB" id="K0RFV3"/>
<feature type="binding site" evidence="6">
    <location>
        <position position="171"/>
    </location>
    <ligand>
        <name>Zn(2+)</name>
        <dbReference type="ChEBI" id="CHEBI:29105"/>
    </ligand>
</feature>
<evidence type="ECO:0000256" key="5">
    <source>
        <dbReference type="ARBA" id="ARBA00023027"/>
    </source>
</evidence>
<evidence type="ECO:0000256" key="6">
    <source>
        <dbReference type="PROSITE-ProRule" id="PRU00236"/>
    </source>
</evidence>
<dbReference type="Gene3D" id="3.40.50.1220">
    <property type="entry name" value="TPP-binding domain"/>
    <property type="match status" value="1"/>
</dbReference>
<dbReference type="InterPro" id="IPR003000">
    <property type="entry name" value="Sirtuin"/>
</dbReference>
<feature type="binding site" evidence="6">
    <location>
        <position position="133"/>
    </location>
    <ligand>
        <name>Zn(2+)</name>
        <dbReference type="ChEBI" id="CHEBI:29105"/>
    </ligand>
</feature>
<dbReference type="InterPro" id="IPR050134">
    <property type="entry name" value="NAD-dep_sirtuin_deacylases"/>
</dbReference>
<evidence type="ECO:0000256" key="4">
    <source>
        <dbReference type="ARBA" id="ARBA00022833"/>
    </source>
</evidence>
<keyword evidence="9" id="KW-1185">Reference proteome</keyword>
<dbReference type="PROSITE" id="PS50305">
    <property type="entry name" value="SIRTUIN"/>
    <property type="match status" value="1"/>
</dbReference>
<dbReference type="Proteomes" id="UP000266841">
    <property type="component" value="Unassembled WGS sequence"/>
</dbReference>